<dbReference type="EMBL" id="BAABCQ010000225">
    <property type="protein sequence ID" value="GAA4011687.1"/>
    <property type="molecule type" value="Genomic_DNA"/>
</dbReference>
<comment type="caution">
    <text evidence="10">Lacks conserved residue(s) required for the propagation of feature annotation.</text>
</comment>
<proteinExistence type="inferred from homology"/>
<accession>A0ABP7SH23</accession>
<feature type="domain" description="Coenzyme F420:L-glutamate ligase-like" evidence="13">
    <location>
        <begin position="48"/>
        <end position="239"/>
    </location>
</feature>
<reference evidence="15" key="1">
    <citation type="journal article" date="2019" name="Int. J. Syst. Evol. Microbiol.">
        <title>The Global Catalogue of Microorganisms (GCM) 10K type strain sequencing project: providing services to taxonomists for standard genome sequencing and annotation.</title>
        <authorList>
            <consortium name="The Broad Institute Genomics Platform"/>
            <consortium name="The Broad Institute Genome Sequencing Center for Infectious Disease"/>
            <person name="Wu L."/>
            <person name="Ma J."/>
        </authorList>
    </citation>
    <scope>NUCLEOTIDE SEQUENCE [LARGE SCALE GENOMIC DNA]</scope>
    <source>
        <strain evidence="15">JCM 17027</strain>
    </source>
</reference>
<evidence type="ECO:0000256" key="11">
    <source>
        <dbReference type="SAM" id="MobiDB-lite"/>
    </source>
</evidence>
<feature type="region of interest" description="Disordered" evidence="11">
    <location>
        <begin position="1"/>
        <end position="35"/>
    </location>
</feature>
<dbReference type="Pfam" id="PF01996">
    <property type="entry name" value="F420_ligase"/>
    <property type="match status" value="1"/>
</dbReference>
<dbReference type="NCBIfam" id="TIGR01916">
    <property type="entry name" value="F420_cofE"/>
    <property type="match status" value="1"/>
</dbReference>
<keyword evidence="15" id="KW-1185">Reference proteome</keyword>
<comment type="catalytic activity">
    <reaction evidence="10">
        <text>oxidized coenzyme F420-0 + FMN + H(+) = dehydro coenzyme F420-0 + FMNH2</text>
        <dbReference type="Rhea" id="RHEA:60360"/>
        <dbReference type="ChEBI" id="CHEBI:15378"/>
        <dbReference type="ChEBI" id="CHEBI:57618"/>
        <dbReference type="ChEBI" id="CHEBI:58210"/>
        <dbReference type="ChEBI" id="CHEBI:59907"/>
        <dbReference type="ChEBI" id="CHEBI:143705"/>
        <dbReference type="EC" id="1.3.8.17"/>
    </reaction>
</comment>
<gene>
    <name evidence="10" type="primary">fbiB</name>
    <name evidence="14" type="ORF">GCM10022384_65810</name>
</gene>
<evidence type="ECO:0000256" key="10">
    <source>
        <dbReference type="HAMAP-Rule" id="MF_01259"/>
    </source>
</evidence>
<comment type="cofactor">
    <cofactor evidence="10">
        <name>K(+)</name>
        <dbReference type="ChEBI" id="CHEBI:29103"/>
    </cofactor>
    <text evidence="10">Monovalent cation. The ion could be potassium.</text>
</comment>
<dbReference type="PANTHER" id="PTHR47917:SF1">
    <property type="entry name" value="COENZYME F420:L-GLUTAMATE LIGASE"/>
    <property type="match status" value="1"/>
</dbReference>
<comment type="function">
    <text evidence="10">Bifunctional enzyme that catalyzes the GTP-dependent successive addition of two or more gamma-linked L-glutamates to the L-lactyl phosphodiester of 7,8-didemethyl-8-hydroxy-5-deazariboflavin (F420-0) to form polyglutamated F420 derivatives, and the FMNH2-dependent reduction of dehydro-F420-0 to form F420-0.</text>
</comment>
<feature type="region of interest" description="Dehydro-coenzyme F420-0 reductase" evidence="10">
    <location>
        <begin position="268"/>
        <end position="467"/>
    </location>
</feature>
<comment type="catalytic activity">
    <reaction evidence="10">
        <text>oxidized coenzyme F420-1 + GTP + L-glutamate = oxidized coenzyme F420-2 + GDP + phosphate + H(+)</text>
        <dbReference type="Rhea" id="RHEA:30523"/>
        <dbReference type="ChEBI" id="CHEBI:15378"/>
        <dbReference type="ChEBI" id="CHEBI:29985"/>
        <dbReference type="ChEBI" id="CHEBI:37565"/>
        <dbReference type="ChEBI" id="CHEBI:43474"/>
        <dbReference type="ChEBI" id="CHEBI:57922"/>
        <dbReference type="ChEBI" id="CHEBI:58189"/>
        <dbReference type="ChEBI" id="CHEBI:59920"/>
        <dbReference type="EC" id="6.3.2.34"/>
    </reaction>
</comment>
<dbReference type="Proteomes" id="UP001500034">
    <property type="component" value="Unassembled WGS sequence"/>
</dbReference>
<keyword evidence="9 10" id="KW-0511">Multifunctional enzyme</keyword>
<evidence type="ECO:0000256" key="4">
    <source>
        <dbReference type="ARBA" id="ARBA00022842"/>
    </source>
</evidence>
<dbReference type="HAMAP" id="MF_01259">
    <property type="entry name" value="F420_ligase_FbiB"/>
    <property type="match status" value="1"/>
</dbReference>
<feature type="binding site" evidence="10">
    <location>
        <position position="129"/>
    </location>
    <ligand>
        <name>a divalent metal cation</name>
        <dbReference type="ChEBI" id="CHEBI:60240"/>
        <label>1</label>
    </ligand>
</feature>
<comment type="pathway">
    <text evidence="10">Cofactor biosynthesis; coenzyme F420 biosynthesis.</text>
</comment>
<comment type="catalytic activity">
    <reaction evidence="10">
        <text>oxidized coenzyme F420-0 + GTP + L-glutamate = oxidized coenzyme F420-1 + GDP + phosphate + H(+)</text>
        <dbReference type="Rhea" id="RHEA:30555"/>
        <dbReference type="ChEBI" id="CHEBI:15378"/>
        <dbReference type="ChEBI" id="CHEBI:29985"/>
        <dbReference type="ChEBI" id="CHEBI:37565"/>
        <dbReference type="ChEBI" id="CHEBI:43474"/>
        <dbReference type="ChEBI" id="CHEBI:58189"/>
        <dbReference type="ChEBI" id="CHEBI:59907"/>
        <dbReference type="ChEBI" id="CHEBI:59920"/>
        <dbReference type="EC" id="6.3.2.31"/>
    </reaction>
</comment>
<feature type="binding site" evidence="10">
    <location>
        <position position="339"/>
    </location>
    <ligand>
        <name>coenzyme F420-(gamma-Glu)n</name>
        <dbReference type="ChEBI" id="CHEBI:133980"/>
    </ligand>
</feature>
<dbReference type="Pfam" id="PF00881">
    <property type="entry name" value="Nitroreductase"/>
    <property type="match status" value="1"/>
</dbReference>
<dbReference type="InterPro" id="IPR002847">
    <property type="entry name" value="F420-0_gamma-glut_ligase-dom"/>
</dbReference>
<dbReference type="InterPro" id="IPR008225">
    <property type="entry name" value="F420-0_g-glutamyl_ligase"/>
</dbReference>
<dbReference type="PANTHER" id="PTHR47917">
    <property type="match status" value="1"/>
</dbReference>
<evidence type="ECO:0000256" key="3">
    <source>
        <dbReference type="ARBA" id="ARBA00022741"/>
    </source>
</evidence>
<dbReference type="SUPFAM" id="SSF55469">
    <property type="entry name" value="FMN-dependent nitroreductase-like"/>
    <property type="match status" value="1"/>
</dbReference>
<dbReference type="SUPFAM" id="SSF144010">
    <property type="entry name" value="CofE-like"/>
    <property type="match status" value="1"/>
</dbReference>
<feature type="binding site" evidence="10">
    <location>
        <position position="171"/>
    </location>
    <ligand>
        <name>a divalent metal cation</name>
        <dbReference type="ChEBI" id="CHEBI:60240"/>
        <label>2</label>
    </ligand>
</feature>
<dbReference type="GO" id="GO:0016874">
    <property type="term" value="F:ligase activity"/>
    <property type="evidence" value="ECO:0007669"/>
    <property type="project" value="UniProtKB-KW"/>
</dbReference>
<dbReference type="Gene3D" id="3.30.1330.100">
    <property type="entry name" value="CofE-like"/>
    <property type="match status" value="2"/>
</dbReference>
<keyword evidence="4 10" id="KW-0460">Magnesium</keyword>
<keyword evidence="8 10" id="KW-0464">Manganese</keyword>
<dbReference type="InterPro" id="IPR029479">
    <property type="entry name" value="Nitroreductase"/>
</dbReference>
<evidence type="ECO:0000256" key="6">
    <source>
        <dbReference type="ARBA" id="ARBA00023002"/>
    </source>
</evidence>
<feature type="binding site" evidence="10">
    <location>
        <begin position="48"/>
        <end position="51"/>
    </location>
    <ligand>
        <name>GTP</name>
        <dbReference type="ChEBI" id="CHEBI:37565"/>
    </ligand>
</feature>
<dbReference type="NCBIfam" id="NF009810">
    <property type="entry name" value="PRK13294.1"/>
    <property type="match status" value="1"/>
</dbReference>
<keyword evidence="3 10" id="KW-0547">Nucleotide-binding</keyword>
<evidence type="ECO:0000256" key="8">
    <source>
        <dbReference type="ARBA" id="ARBA00023211"/>
    </source>
</evidence>
<dbReference type="InterPro" id="IPR000415">
    <property type="entry name" value="Nitroreductase-like"/>
</dbReference>
<evidence type="ECO:0000313" key="15">
    <source>
        <dbReference type="Proteomes" id="UP001500034"/>
    </source>
</evidence>
<feature type="binding site" evidence="10">
    <location>
        <position position="307"/>
    </location>
    <ligand>
        <name>FMN</name>
        <dbReference type="ChEBI" id="CHEBI:58210"/>
    </ligand>
</feature>
<feature type="domain" description="Nitroreductase" evidence="12">
    <location>
        <begin position="276"/>
        <end position="447"/>
    </location>
</feature>
<keyword evidence="2 10" id="KW-0479">Metal-binding</keyword>
<evidence type="ECO:0000256" key="1">
    <source>
        <dbReference type="ARBA" id="ARBA00022598"/>
    </source>
</evidence>
<feature type="binding site" evidence="10">
    <location>
        <position position="170"/>
    </location>
    <ligand>
        <name>a divalent metal cation</name>
        <dbReference type="ChEBI" id="CHEBI:60240"/>
        <label>1</label>
    </ligand>
</feature>
<comment type="similarity">
    <text evidence="10">In the N-terminal section; belongs to the CofE family.</text>
</comment>
<dbReference type="InterPro" id="IPR019943">
    <property type="entry name" value="F420_FbiB_C"/>
</dbReference>
<evidence type="ECO:0000259" key="12">
    <source>
        <dbReference type="Pfam" id="PF00881"/>
    </source>
</evidence>
<dbReference type="EC" id="1.3.8.17" evidence="10"/>
<name>A0ABP7SH23_9ACTN</name>
<comment type="cofactor">
    <cofactor evidence="10">
        <name>Mg(2+)</name>
        <dbReference type="ChEBI" id="CHEBI:18420"/>
    </cofactor>
    <cofactor evidence="10">
        <name>Mn(2+)</name>
        <dbReference type="ChEBI" id="CHEBI:29035"/>
    </cofactor>
    <text evidence="10">Binds 2 divalent metal cations per subunit. The ions could be magnesium and/or manganese.</text>
</comment>
<dbReference type="EC" id="6.3.2.34" evidence="10"/>
<feature type="binding site" evidence="10">
    <location>
        <position position="132"/>
    </location>
    <ligand>
        <name>GTP</name>
        <dbReference type="ChEBI" id="CHEBI:37565"/>
    </ligand>
</feature>
<feature type="binding site" evidence="10">
    <location>
        <position position="78"/>
    </location>
    <ligand>
        <name>GTP</name>
        <dbReference type="ChEBI" id="CHEBI:37565"/>
    </ligand>
</feature>
<organism evidence="14 15">
    <name type="scientific">Streptomyces marokkonensis</name>
    <dbReference type="NCBI Taxonomy" id="324855"/>
    <lineage>
        <taxon>Bacteria</taxon>
        <taxon>Bacillati</taxon>
        <taxon>Actinomycetota</taxon>
        <taxon>Actinomycetes</taxon>
        <taxon>Kitasatosporales</taxon>
        <taxon>Streptomycetaceae</taxon>
        <taxon>Streptomyces</taxon>
    </lineage>
</organism>
<dbReference type="EC" id="6.3.2.31" evidence="10"/>
<comment type="caution">
    <text evidence="14">The sequence shown here is derived from an EMBL/GenBank/DDBJ whole genome shotgun (WGS) entry which is preliminary data.</text>
</comment>
<keyword evidence="6 10" id="KW-0560">Oxidoreductase</keyword>
<evidence type="ECO:0000256" key="9">
    <source>
        <dbReference type="ARBA" id="ARBA00023268"/>
    </source>
</evidence>
<dbReference type="InterPro" id="IPR023661">
    <property type="entry name" value="FbiB"/>
</dbReference>
<evidence type="ECO:0000256" key="7">
    <source>
        <dbReference type="ARBA" id="ARBA00023134"/>
    </source>
</evidence>
<keyword evidence="1 10" id="KW-0436">Ligase</keyword>
<feature type="region of interest" description="Coenzyme F420:L-glutamate ligase" evidence="10">
    <location>
        <begin position="1"/>
        <end position="267"/>
    </location>
</feature>
<evidence type="ECO:0000313" key="14">
    <source>
        <dbReference type="EMBL" id="GAA4011687.1"/>
    </source>
</evidence>
<feature type="compositionally biased region" description="Basic and acidic residues" evidence="11">
    <location>
        <begin position="16"/>
        <end position="35"/>
    </location>
</feature>
<feature type="compositionally biased region" description="Gly residues" evidence="11">
    <location>
        <begin position="1"/>
        <end position="10"/>
    </location>
</feature>
<sequence length="467" mass="48993">MSDGANGGVRAGVSGHQDEHLGGDLEGHRDEHRGDNRHGYRVWAVPGLPEVQPGDDLAKLIAAAEPGLADGDVLLVTSKIVSKAEGRVVRAADREAAIDAETVRVVARRGALRIVENRQGLVMAAAGVDASNTPSGTVLLLPEDPDASARGIRDALRDALGVNVGVVVTDTFGRPWRAGLTDVAIGAAGVRVLDDLRGGTDAHGNPLGATVVATADELAAAGDLVKGKAAGLPVAVVRGLPRVVAEDDGEGARTMVRGARDDMFRLGTSEAVRQAVTQRRTVRAFTDEPVDPGAVRRAVAAAVTAPAPHHTTPWRFVLLESAGSRTRLLDAMRDAWIADLRRDGKSEESVAKRVRRGDVLRGAPYLVVPCLVMDGSHTYGDARRDGAEREMFVVATGAGVQNLLVALAGERLGSAWVSSTMFCRDVVREVLGLPGDWDPMGAVAVGHPAQEPKARPGRDAGAFIEVR</sequence>
<evidence type="ECO:0000256" key="5">
    <source>
        <dbReference type="ARBA" id="ARBA00022958"/>
    </source>
</evidence>
<keyword evidence="5 10" id="KW-0630">Potassium</keyword>
<evidence type="ECO:0000259" key="13">
    <source>
        <dbReference type="Pfam" id="PF01996"/>
    </source>
</evidence>
<feature type="binding site" evidence="10">
    <location>
        <position position="418"/>
    </location>
    <ligand>
        <name>FMN</name>
        <dbReference type="ChEBI" id="CHEBI:58210"/>
    </ligand>
</feature>
<feature type="binding site" evidence="10">
    <location>
        <position position="455"/>
    </location>
    <ligand>
        <name>FMN</name>
        <dbReference type="ChEBI" id="CHEBI:58210"/>
    </ligand>
</feature>
<dbReference type="NCBIfam" id="TIGR03553">
    <property type="entry name" value="F420_FbiB_CTERM"/>
    <property type="match status" value="1"/>
</dbReference>
<keyword evidence="7 10" id="KW-0342">GTP-binding</keyword>
<dbReference type="Gene3D" id="3.40.109.10">
    <property type="entry name" value="NADH Oxidase"/>
    <property type="match status" value="1"/>
</dbReference>
<evidence type="ECO:0000256" key="2">
    <source>
        <dbReference type="ARBA" id="ARBA00022723"/>
    </source>
</evidence>
<feature type="binding site" evidence="10">
    <location>
        <position position="83"/>
    </location>
    <ligand>
        <name>GTP</name>
        <dbReference type="ChEBI" id="CHEBI:37565"/>
    </ligand>
</feature>
<protein>
    <recommendedName>
        <fullName evidence="10">Bifunctional F420 biosynthesis protein FbiB</fullName>
    </recommendedName>
    <domain>
        <recommendedName>
            <fullName evidence="10">Coenzyme F420:L-glutamate ligase</fullName>
            <ecNumber evidence="10">6.3.2.31</ecNumber>
            <ecNumber evidence="10">6.3.2.34</ecNumber>
        </recommendedName>
        <alternativeName>
            <fullName evidence="10">Coenzyme F420-0:L-glutamate ligase</fullName>
        </alternativeName>
        <alternativeName>
            <fullName evidence="10">Coenzyme F420-1:gamma-L-glutamate ligase</fullName>
        </alternativeName>
    </domain>
    <domain>
        <recommendedName>
            <fullName evidence="10">Dehydro-coenzyme F420-0 reductase</fullName>
            <ecNumber evidence="10">1.3.8.17</ecNumber>
        </recommendedName>
    </domain>
</protein>